<accession>X1CLQ8</accession>
<dbReference type="PANTHER" id="PTHR43000">
    <property type="entry name" value="DTDP-D-GLUCOSE 4,6-DEHYDRATASE-RELATED"/>
    <property type="match status" value="1"/>
</dbReference>
<dbReference type="AlphaFoldDB" id="X1CLQ8"/>
<comment type="similarity">
    <text evidence="1">Belongs to the NAD(P)-dependent epimerase/dehydratase family.</text>
</comment>
<proteinExistence type="inferred from homology"/>
<sequence>MKVLVTGATGFTGSHLAKRLFQSGFDVRVLVRDKSKVGQLNGFDPEVIKGDIRDPGAVDHAVRGVEKVFHIAAVYRTAGIKDEVYWDVHVKGTENLLNASFKYGIQKFIHCSTVGVHGHIENPPADENYPFNPGDIYQLTKLKGEITALQFYQKTQLPVIVI</sequence>
<feature type="domain" description="NAD-dependent epimerase/dehydratase" evidence="2">
    <location>
        <begin position="3"/>
        <end position="161"/>
    </location>
</feature>
<dbReference type="SUPFAM" id="SSF51735">
    <property type="entry name" value="NAD(P)-binding Rossmann-fold domains"/>
    <property type="match status" value="1"/>
</dbReference>
<dbReference type="EMBL" id="BART01011442">
    <property type="protein sequence ID" value="GAG85151.1"/>
    <property type="molecule type" value="Genomic_DNA"/>
</dbReference>
<dbReference type="Pfam" id="PF01370">
    <property type="entry name" value="Epimerase"/>
    <property type="match status" value="1"/>
</dbReference>
<dbReference type="InterPro" id="IPR036291">
    <property type="entry name" value="NAD(P)-bd_dom_sf"/>
</dbReference>
<gene>
    <name evidence="3" type="ORF">S01H4_24379</name>
</gene>
<name>X1CLQ8_9ZZZZ</name>
<organism evidence="3">
    <name type="scientific">marine sediment metagenome</name>
    <dbReference type="NCBI Taxonomy" id="412755"/>
    <lineage>
        <taxon>unclassified sequences</taxon>
        <taxon>metagenomes</taxon>
        <taxon>ecological metagenomes</taxon>
    </lineage>
</organism>
<evidence type="ECO:0000313" key="3">
    <source>
        <dbReference type="EMBL" id="GAG85151.1"/>
    </source>
</evidence>
<reference evidence="3" key="1">
    <citation type="journal article" date="2014" name="Front. Microbiol.">
        <title>High frequency of phylogenetically diverse reductive dehalogenase-homologous genes in deep subseafloor sedimentary metagenomes.</title>
        <authorList>
            <person name="Kawai M."/>
            <person name="Futagami T."/>
            <person name="Toyoda A."/>
            <person name="Takaki Y."/>
            <person name="Nishi S."/>
            <person name="Hori S."/>
            <person name="Arai W."/>
            <person name="Tsubouchi T."/>
            <person name="Morono Y."/>
            <person name="Uchiyama I."/>
            <person name="Ito T."/>
            <person name="Fujiyama A."/>
            <person name="Inagaki F."/>
            <person name="Takami H."/>
        </authorList>
    </citation>
    <scope>NUCLEOTIDE SEQUENCE</scope>
    <source>
        <strain evidence="3">Expedition CK06-06</strain>
    </source>
</reference>
<dbReference type="Gene3D" id="3.40.50.720">
    <property type="entry name" value="NAD(P)-binding Rossmann-like Domain"/>
    <property type="match status" value="1"/>
</dbReference>
<dbReference type="InterPro" id="IPR001509">
    <property type="entry name" value="Epimerase_deHydtase"/>
</dbReference>
<comment type="caution">
    <text evidence="3">The sequence shown here is derived from an EMBL/GenBank/DDBJ whole genome shotgun (WGS) entry which is preliminary data.</text>
</comment>
<evidence type="ECO:0000256" key="1">
    <source>
        <dbReference type="ARBA" id="ARBA00007637"/>
    </source>
</evidence>
<protein>
    <recommendedName>
        <fullName evidence="2">NAD-dependent epimerase/dehydratase domain-containing protein</fullName>
    </recommendedName>
</protein>
<feature type="non-terminal residue" evidence="3">
    <location>
        <position position="162"/>
    </location>
</feature>
<evidence type="ECO:0000259" key="2">
    <source>
        <dbReference type="Pfam" id="PF01370"/>
    </source>
</evidence>